<accession>A0A401YF58</accession>
<dbReference type="AlphaFoldDB" id="A0A401YF58"/>
<evidence type="ECO:0000313" key="1">
    <source>
        <dbReference type="EMBL" id="GCD93244.1"/>
    </source>
</evidence>
<evidence type="ECO:0008006" key="3">
    <source>
        <dbReference type="Google" id="ProtNLM"/>
    </source>
</evidence>
<proteinExistence type="predicted"/>
<gene>
    <name evidence="1" type="ORF">EHYA_00887</name>
</gene>
<protein>
    <recommendedName>
        <fullName evidence="3">Thiaminase-2/PQQC domain-containing protein</fullName>
    </recommendedName>
</protein>
<keyword evidence="2" id="KW-1185">Reference proteome</keyword>
<reference evidence="1 2" key="1">
    <citation type="submission" date="2018-12" db="EMBL/GenBank/DDBJ databases">
        <title>Draft genome sequence of Embleya hyalina NBRC 13850T.</title>
        <authorList>
            <person name="Komaki H."/>
            <person name="Hosoyama A."/>
            <person name="Kimura A."/>
            <person name="Ichikawa N."/>
            <person name="Tamura T."/>
        </authorList>
    </citation>
    <scope>NUCLEOTIDE SEQUENCE [LARGE SCALE GENOMIC DNA]</scope>
    <source>
        <strain evidence="1 2">NBRC 13850</strain>
    </source>
</reference>
<comment type="caution">
    <text evidence="1">The sequence shown here is derived from an EMBL/GenBank/DDBJ whole genome shotgun (WGS) entry which is preliminary data.</text>
</comment>
<dbReference type="Proteomes" id="UP000286931">
    <property type="component" value="Unassembled WGS sequence"/>
</dbReference>
<evidence type="ECO:0000313" key="2">
    <source>
        <dbReference type="Proteomes" id="UP000286931"/>
    </source>
</evidence>
<name>A0A401YF58_9ACTN</name>
<sequence>MSVEQLIETMRPDVERCIEGNETVARVRAGDVDRELLQRLVIAEFNCQEAELVTYGLLVARHHDGAPLNLFALVVQTLARARLLLAEAARSVDLRPEEFSVATSGRLARAVGSLIAPGMLGKPGGVALYVHSDLAVWCPLYGRIASAARKSGDIPTPLIEYMEWWGNEPSAEFVDKSAETIAYGLEHGESPEDILEAARQLDSIVADYWGFVDGE</sequence>
<organism evidence="1 2">
    <name type="scientific">Embleya hyalina</name>
    <dbReference type="NCBI Taxonomy" id="516124"/>
    <lineage>
        <taxon>Bacteria</taxon>
        <taxon>Bacillati</taxon>
        <taxon>Actinomycetota</taxon>
        <taxon>Actinomycetes</taxon>
        <taxon>Kitasatosporales</taxon>
        <taxon>Streptomycetaceae</taxon>
        <taxon>Embleya</taxon>
    </lineage>
</organism>
<dbReference type="EMBL" id="BIFH01000013">
    <property type="protein sequence ID" value="GCD93244.1"/>
    <property type="molecule type" value="Genomic_DNA"/>
</dbReference>